<organism evidence="2 3">
    <name type="scientific">Pelagomonas calceolata</name>
    <dbReference type="NCBI Taxonomy" id="35677"/>
    <lineage>
        <taxon>Eukaryota</taxon>
        <taxon>Sar</taxon>
        <taxon>Stramenopiles</taxon>
        <taxon>Ochrophyta</taxon>
        <taxon>Pelagophyceae</taxon>
        <taxon>Pelagomonadales</taxon>
        <taxon>Pelagomonadaceae</taxon>
        <taxon>Pelagomonas</taxon>
    </lineage>
</organism>
<gene>
    <name evidence="2" type="ORF">PECAL_4P26800</name>
</gene>
<evidence type="ECO:0000313" key="3">
    <source>
        <dbReference type="Proteomes" id="UP000789595"/>
    </source>
</evidence>
<proteinExistence type="predicted"/>
<accession>A0A8J2SRR8</accession>
<feature type="compositionally biased region" description="Basic and acidic residues" evidence="1">
    <location>
        <begin position="229"/>
        <end position="241"/>
    </location>
</feature>
<dbReference type="Proteomes" id="UP000789595">
    <property type="component" value="Unassembled WGS sequence"/>
</dbReference>
<evidence type="ECO:0000313" key="2">
    <source>
        <dbReference type="EMBL" id="CAH0375348.1"/>
    </source>
</evidence>
<dbReference type="EMBL" id="CAKKNE010000004">
    <property type="protein sequence ID" value="CAH0375348.1"/>
    <property type="molecule type" value="Genomic_DNA"/>
</dbReference>
<feature type="region of interest" description="Disordered" evidence="1">
    <location>
        <begin position="160"/>
        <end position="247"/>
    </location>
</feature>
<evidence type="ECO:0000256" key="1">
    <source>
        <dbReference type="SAM" id="MobiDB-lite"/>
    </source>
</evidence>
<feature type="non-terminal residue" evidence="2">
    <location>
        <position position="1"/>
    </location>
</feature>
<dbReference type="AlphaFoldDB" id="A0A8J2SRR8"/>
<comment type="caution">
    <text evidence="2">The sequence shown here is derived from an EMBL/GenBank/DDBJ whole genome shotgun (WGS) entry which is preliminary data.</text>
</comment>
<reference evidence="2" key="1">
    <citation type="submission" date="2021-11" db="EMBL/GenBank/DDBJ databases">
        <authorList>
            <consortium name="Genoscope - CEA"/>
            <person name="William W."/>
        </authorList>
    </citation>
    <scope>NUCLEOTIDE SEQUENCE</scope>
</reference>
<protein>
    <submittedName>
        <fullName evidence="2">Uncharacterized protein</fullName>
    </submittedName>
</protein>
<sequence length="247" mass="26670">HRNYTLVSPPPRHAKLELSYSEDRPRVRGDARPQVRALLRDGAVDGRALHLALVVDDDAGVVLEVDDDALLSAPGLALADDDGGHDLLPQLGLALLARAHDEVARRRRRQLVQPPLDVDHRDHVQVLRAAVVRAVHHRRHGQAERHAQLVAQPGRLVVPAHGGGARGRGGCGRVARLRRGRGDGRSRLAEVIPNFLSPSTSHSGGTPRRRTSPTARAPSRGPALPRATGAEERQQTERERPAAAAVA</sequence>
<feature type="compositionally biased region" description="Gly residues" evidence="1">
    <location>
        <begin position="161"/>
        <end position="172"/>
    </location>
</feature>
<keyword evidence="3" id="KW-1185">Reference proteome</keyword>
<name>A0A8J2SRR8_9STRA</name>